<organism evidence="3 4">
    <name type="scientific">Moelleriella libera RCEF 2490</name>
    <dbReference type="NCBI Taxonomy" id="1081109"/>
    <lineage>
        <taxon>Eukaryota</taxon>
        <taxon>Fungi</taxon>
        <taxon>Dikarya</taxon>
        <taxon>Ascomycota</taxon>
        <taxon>Pezizomycotina</taxon>
        <taxon>Sordariomycetes</taxon>
        <taxon>Hypocreomycetidae</taxon>
        <taxon>Hypocreales</taxon>
        <taxon>Clavicipitaceae</taxon>
        <taxon>Moelleriella</taxon>
    </lineage>
</organism>
<dbReference type="EMBL" id="AZGY01000016">
    <property type="protein sequence ID" value="KZZ92105.1"/>
    <property type="molecule type" value="Genomic_DNA"/>
</dbReference>
<sequence>MAPVKRAGKSKTAKSSGADGSWPVPFKPPPDVLQPFIDGLSEQHVYITHIDSKPAAFKRKIFLVPVAMNMAVSLLFFWRMYSILPWYWKLVQNAMGQFNETTFPLAEASWREAGWEILKRGLTMFIDFILCVFVWPWPVEFAAGQAHGNPMLWRLYVGFREKEICVRRSRNWDLVLGDIFKDEDSKKILVAYVNAATSPLLQEQRTGYLTMNGEWDLDWAAMVEAHQLVDQKTVAIEAFKSVVLVFHKDFGWMCYDLQASIVAEGDGKRRQVFAFRNALTAMGKEDLFYRWVELVQFDATQPGGFGPEQQEATAKKIRDMFEEGGINFDELWKQAVGDAKL</sequence>
<dbReference type="STRING" id="1081109.A0A167Z3A8"/>
<comment type="caution">
    <text evidence="3">The sequence shown here is derived from an EMBL/GenBank/DDBJ whole genome shotgun (WGS) entry which is preliminary data.</text>
</comment>
<dbReference type="Proteomes" id="UP000078544">
    <property type="component" value="Unassembled WGS sequence"/>
</dbReference>
<dbReference type="OrthoDB" id="5421757at2759"/>
<feature type="transmembrane region" description="Helical" evidence="2">
    <location>
        <begin position="61"/>
        <end position="81"/>
    </location>
</feature>
<reference evidence="3 4" key="1">
    <citation type="journal article" date="2016" name="Genome Biol. Evol.">
        <title>Divergent and convergent evolution of fungal pathogenicity.</title>
        <authorList>
            <person name="Shang Y."/>
            <person name="Xiao G."/>
            <person name="Zheng P."/>
            <person name="Cen K."/>
            <person name="Zhan S."/>
            <person name="Wang C."/>
        </authorList>
    </citation>
    <scope>NUCLEOTIDE SEQUENCE [LARGE SCALE GENOMIC DNA]</scope>
    <source>
        <strain evidence="3 4">RCEF 2490</strain>
    </source>
</reference>
<proteinExistence type="predicted"/>
<feature type="compositionally biased region" description="Basic residues" evidence="1">
    <location>
        <begin position="1"/>
        <end position="12"/>
    </location>
</feature>
<protein>
    <submittedName>
        <fullName evidence="3">Uncharacterized protein</fullName>
    </submittedName>
</protein>
<evidence type="ECO:0000313" key="4">
    <source>
        <dbReference type="Proteomes" id="UP000078544"/>
    </source>
</evidence>
<accession>A0A167Z3A8</accession>
<keyword evidence="4" id="KW-1185">Reference proteome</keyword>
<keyword evidence="2" id="KW-1133">Transmembrane helix</keyword>
<evidence type="ECO:0000256" key="2">
    <source>
        <dbReference type="SAM" id="Phobius"/>
    </source>
</evidence>
<gene>
    <name evidence="3" type="ORF">AAL_06315</name>
</gene>
<dbReference type="AlphaFoldDB" id="A0A167Z3A8"/>
<evidence type="ECO:0000256" key="1">
    <source>
        <dbReference type="SAM" id="MobiDB-lite"/>
    </source>
</evidence>
<keyword evidence="2" id="KW-0472">Membrane</keyword>
<feature type="region of interest" description="Disordered" evidence="1">
    <location>
        <begin position="1"/>
        <end position="25"/>
    </location>
</feature>
<name>A0A167Z3A8_9HYPO</name>
<evidence type="ECO:0000313" key="3">
    <source>
        <dbReference type="EMBL" id="KZZ92105.1"/>
    </source>
</evidence>
<keyword evidence="2" id="KW-0812">Transmembrane</keyword>